<proteinExistence type="predicted"/>
<dbReference type="EMBL" id="FJ872411">
    <property type="protein sequence ID" value="ACQ89877.1"/>
    <property type="molecule type" value="Genomic_DNA"/>
</dbReference>
<reference evidence="1" key="1">
    <citation type="journal article" date="2002" name="Antimicrob. Agents Chemother.">
        <title>Molecular characterization of the vanE gene cluster in vancomycin-resistant Enterococcus faecalis N00-410 isolated in Canada.</title>
        <authorList>
            <person name="Boyd D.A."/>
            <person name="Cabral T."/>
            <person name="Van Caeseele P."/>
            <person name="Wylie J."/>
            <person name="Mulvey M.R."/>
        </authorList>
    </citation>
    <scope>NUCLEOTIDE SEQUENCE</scope>
    <source>
        <strain evidence="1">N00-0410</strain>
    </source>
</reference>
<dbReference type="AlphaFoldDB" id="C4P4J4"/>
<organism evidence="1">
    <name type="scientific">Enterococcus faecalis</name>
    <name type="common">Streptococcus faecalis</name>
    <dbReference type="NCBI Taxonomy" id="1351"/>
    <lineage>
        <taxon>Bacteria</taxon>
        <taxon>Bacillati</taxon>
        <taxon>Bacillota</taxon>
        <taxon>Bacilli</taxon>
        <taxon>Lactobacillales</taxon>
        <taxon>Enterococcaceae</taxon>
        <taxon>Enterococcus</taxon>
    </lineage>
</organism>
<reference evidence="1" key="2">
    <citation type="submission" date="2009-03" db="EMBL/GenBank/DDBJ databases">
        <title>Acquired DNA containing D-alanine,D-serine operons in vancomycin resistant Enterococcus faecalis.</title>
        <authorList>
            <person name="Boyd D.A."/>
            <person name="Mulvey M.R."/>
        </authorList>
    </citation>
    <scope>NUCLEOTIDE SEQUENCE</scope>
    <source>
        <strain evidence="1">N00-0410</strain>
    </source>
</reference>
<accession>C4P4J4</accession>
<name>C4P4J4_ENTFL</name>
<evidence type="ECO:0000313" key="1">
    <source>
        <dbReference type="EMBL" id="ACQ89877.1"/>
    </source>
</evidence>
<protein>
    <submittedName>
        <fullName evidence="1">VE17</fullName>
    </submittedName>
</protein>
<sequence>MIKIKYCRLLWISNIIRGIITSNFISWCSNSIENSKYVHDNCDTPNKKSCNLNCAGMQRKY</sequence>